<reference evidence="7 8" key="1">
    <citation type="submission" date="2018-02" db="EMBL/GenBank/DDBJ databases">
        <title>Draft genome of wild Prunus yedoensis var. nudiflora.</title>
        <authorList>
            <person name="Baek S."/>
            <person name="Kim J.-H."/>
            <person name="Choi K."/>
            <person name="Kim G.-B."/>
            <person name="Cho A."/>
            <person name="Jang H."/>
            <person name="Shin C.-H."/>
            <person name="Yu H.-J."/>
            <person name="Mun J.-H."/>
        </authorList>
    </citation>
    <scope>NUCLEOTIDE SEQUENCE [LARGE SCALE GENOMIC DNA]</scope>
    <source>
        <strain evidence="8">cv. Jeju island</strain>
        <tissue evidence="7">Leaf</tissue>
    </source>
</reference>
<dbReference type="FunFam" id="3.80.10.10:FF:000041">
    <property type="entry name" value="LRR receptor-like serine/threonine-protein kinase ERECTA"/>
    <property type="match status" value="1"/>
</dbReference>
<dbReference type="EMBL" id="PJQY01003504">
    <property type="protein sequence ID" value="PQM36908.1"/>
    <property type="molecule type" value="Genomic_DNA"/>
</dbReference>
<dbReference type="SUPFAM" id="SSF56112">
    <property type="entry name" value="Protein kinase-like (PK-like)"/>
    <property type="match status" value="1"/>
</dbReference>
<dbReference type="AlphaFoldDB" id="A0A314UIU7"/>
<dbReference type="Gene3D" id="1.10.510.10">
    <property type="entry name" value="Transferase(Phosphotransferase) domain 1"/>
    <property type="match status" value="1"/>
</dbReference>
<evidence type="ECO:0008006" key="9">
    <source>
        <dbReference type="Google" id="ProtNLM"/>
    </source>
</evidence>
<keyword evidence="2" id="KW-0433">Leucine-rich repeat</keyword>
<dbReference type="GO" id="GO:0005886">
    <property type="term" value="C:plasma membrane"/>
    <property type="evidence" value="ECO:0007669"/>
    <property type="project" value="TreeGrafter"/>
</dbReference>
<evidence type="ECO:0000256" key="5">
    <source>
        <dbReference type="ARBA" id="ARBA00023136"/>
    </source>
</evidence>
<dbReference type="InterPro" id="IPR001611">
    <property type="entry name" value="Leu-rich_rpt"/>
</dbReference>
<dbReference type="Gene3D" id="3.80.10.10">
    <property type="entry name" value="Ribonuclease Inhibitor"/>
    <property type="match status" value="1"/>
</dbReference>
<protein>
    <recommendedName>
        <fullName evidence="9">LRR receptor-like serine/threonine-protein kinase</fullName>
    </recommendedName>
</protein>
<dbReference type="SUPFAM" id="SSF52058">
    <property type="entry name" value="L domain-like"/>
    <property type="match status" value="1"/>
</dbReference>
<dbReference type="Proteomes" id="UP000250321">
    <property type="component" value="Unassembled WGS sequence"/>
</dbReference>
<dbReference type="InterPro" id="IPR032675">
    <property type="entry name" value="LRR_dom_sf"/>
</dbReference>
<comment type="subcellular location">
    <subcellularLocation>
        <location evidence="1">Membrane</location>
        <topology evidence="1">Single-pass type I membrane protein</topology>
    </subcellularLocation>
</comment>
<evidence type="ECO:0000313" key="7">
    <source>
        <dbReference type="EMBL" id="PQM36908.1"/>
    </source>
</evidence>
<proteinExistence type="predicted"/>
<dbReference type="PANTHER" id="PTHR48006">
    <property type="entry name" value="LEUCINE-RICH REPEAT-CONTAINING PROTEIN DDB_G0281931-RELATED"/>
    <property type="match status" value="1"/>
</dbReference>
<evidence type="ECO:0000256" key="4">
    <source>
        <dbReference type="ARBA" id="ARBA00022737"/>
    </source>
</evidence>
<dbReference type="Pfam" id="PF00560">
    <property type="entry name" value="LRR_1"/>
    <property type="match status" value="1"/>
</dbReference>
<sequence length="286" mass="31481">MAQNATTDPSEVMELISIFKQWDMQALPISGGEPGIGFAINGSEFEKPENNPAITCDCTYEESLCSEQTRGQLPSNSFSGPIPKELGNLKDLTVLSFGSNNFSGTLPPELGNLVKLEQFWASNIPFSGKIPAFIGNWTKLTALRINDIYYVSSSLDFIRNLKNLTDLVLRNTLINGRGCLTENVYVFGFGVVALEILCGRPNSDDNLDPEKIYLLEWARNLHENDQSLGLVEPRLTEFDENDATRLIKAALLCTQASSMMRPSMSHVVAILSGDIEASTVMSKPSY</sequence>
<keyword evidence="3" id="KW-0732">Signal</keyword>
<evidence type="ECO:0000256" key="2">
    <source>
        <dbReference type="ARBA" id="ARBA00022614"/>
    </source>
</evidence>
<dbReference type="STRING" id="2094558.A0A314UIU7"/>
<gene>
    <name evidence="7" type="ORF">Pyn_13174</name>
</gene>
<evidence type="ECO:0000313" key="8">
    <source>
        <dbReference type="Proteomes" id="UP000250321"/>
    </source>
</evidence>
<dbReference type="PANTHER" id="PTHR48006:SF34">
    <property type="entry name" value="OS08G0203700 PROTEIN"/>
    <property type="match status" value="1"/>
</dbReference>
<dbReference type="InterPro" id="IPR051824">
    <property type="entry name" value="LRR_Rcpt-Like_S/T_Kinase"/>
</dbReference>
<name>A0A314UIU7_PRUYE</name>
<dbReference type="OrthoDB" id="676979at2759"/>
<keyword evidence="4" id="KW-0677">Repeat</keyword>
<keyword evidence="5" id="KW-0472">Membrane</keyword>
<organism evidence="7 8">
    <name type="scientific">Prunus yedoensis var. nudiflora</name>
    <dbReference type="NCBI Taxonomy" id="2094558"/>
    <lineage>
        <taxon>Eukaryota</taxon>
        <taxon>Viridiplantae</taxon>
        <taxon>Streptophyta</taxon>
        <taxon>Embryophyta</taxon>
        <taxon>Tracheophyta</taxon>
        <taxon>Spermatophyta</taxon>
        <taxon>Magnoliopsida</taxon>
        <taxon>eudicotyledons</taxon>
        <taxon>Gunneridae</taxon>
        <taxon>Pentapetalae</taxon>
        <taxon>rosids</taxon>
        <taxon>fabids</taxon>
        <taxon>Rosales</taxon>
        <taxon>Rosaceae</taxon>
        <taxon>Amygdaloideae</taxon>
        <taxon>Amygdaleae</taxon>
        <taxon>Prunus</taxon>
    </lineage>
</organism>
<evidence type="ECO:0000256" key="1">
    <source>
        <dbReference type="ARBA" id="ARBA00004479"/>
    </source>
</evidence>
<evidence type="ECO:0000256" key="6">
    <source>
        <dbReference type="ARBA" id="ARBA00023180"/>
    </source>
</evidence>
<evidence type="ECO:0000256" key="3">
    <source>
        <dbReference type="ARBA" id="ARBA00022729"/>
    </source>
</evidence>
<keyword evidence="8" id="KW-1185">Reference proteome</keyword>
<accession>A0A314UIU7</accession>
<keyword evidence="6" id="KW-0325">Glycoprotein</keyword>
<comment type="caution">
    <text evidence="7">The sequence shown here is derived from an EMBL/GenBank/DDBJ whole genome shotgun (WGS) entry which is preliminary data.</text>
</comment>
<dbReference type="InterPro" id="IPR011009">
    <property type="entry name" value="Kinase-like_dom_sf"/>
</dbReference>